<organism evidence="2 3">
    <name type="scientific">Xanthomonas oryzae pv. oryzae (strain KACC10331 / KXO85)</name>
    <dbReference type="NCBI Taxonomy" id="291331"/>
    <lineage>
        <taxon>Bacteria</taxon>
        <taxon>Pseudomonadati</taxon>
        <taxon>Pseudomonadota</taxon>
        <taxon>Gammaproteobacteria</taxon>
        <taxon>Lysobacterales</taxon>
        <taxon>Lysobacteraceae</taxon>
        <taxon>Xanthomonas</taxon>
    </lineage>
</organism>
<accession>Q5H0R8</accession>
<protein>
    <recommendedName>
        <fullName evidence="1">Rap1a immunity protein domain-containing protein</fullName>
    </recommendedName>
</protein>
<dbReference type="KEGG" id="xoo:XOO2199"/>
<evidence type="ECO:0000259" key="1">
    <source>
        <dbReference type="Pfam" id="PF18602"/>
    </source>
</evidence>
<evidence type="ECO:0000313" key="2">
    <source>
        <dbReference type="EMBL" id="AAW75453.1"/>
    </source>
</evidence>
<gene>
    <name evidence="2" type="ordered locus">XOO2199</name>
</gene>
<keyword evidence="3" id="KW-1185">Reference proteome</keyword>
<dbReference type="EMBL" id="AE013598">
    <property type="protein sequence ID" value="AAW75453.1"/>
    <property type="molecule type" value="Genomic_DNA"/>
</dbReference>
<dbReference type="AlphaFoldDB" id="Q5H0R8"/>
<evidence type="ECO:0000313" key="3">
    <source>
        <dbReference type="Proteomes" id="UP000006735"/>
    </source>
</evidence>
<proteinExistence type="predicted"/>
<dbReference type="HOGENOM" id="CLU_136849_0_0_6"/>
<name>Q5H0R8_XANOR</name>
<dbReference type="InterPro" id="IPR041238">
    <property type="entry name" value="Rap1a"/>
</dbReference>
<reference evidence="2 3" key="1">
    <citation type="journal article" date="2005" name="Nucleic Acids Res.">
        <title>The genome sequence of Xanthomonas oryzae pathovar oryzae KACC10331, the bacterial blight pathogen of rice.</title>
        <authorList>
            <person name="Lee B.M."/>
            <person name="Park Y.J."/>
            <person name="Park D.S."/>
            <person name="Kang H.W."/>
            <person name="Kim J.G."/>
            <person name="Song E.S."/>
            <person name="Park I.C."/>
            <person name="Yoon U.H."/>
            <person name="Hahn J.H."/>
            <person name="Koo B.S."/>
            <person name="Lee G.B."/>
            <person name="Kim H."/>
            <person name="Park H.S."/>
            <person name="Yoon K.O."/>
            <person name="Kim J.H."/>
            <person name="Jung C.H."/>
            <person name="Koh N.H."/>
            <person name="Seo J.S."/>
            <person name="Go S.J."/>
        </authorList>
    </citation>
    <scope>NUCLEOTIDE SEQUENCE [LARGE SCALE GENOMIC DNA]</scope>
    <source>
        <strain evidence="3">KACC10331 / KXO85</strain>
    </source>
</reference>
<dbReference type="Proteomes" id="UP000006735">
    <property type="component" value="Chromosome"/>
</dbReference>
<dbReference type="STRING" id="291331.XOO2199"/>
<feature type="domain" description="Rap1a immunity protein" evidence="1">
    <location>
        <begin position="70"/>
        <end position="144"/>
    </location>
</feature>
<dbReference type="Pfam" id="PF18602">
    <property type="entry name" value="Rap1a"/>
    <property type="match status" value="1"/>
</dbReference>
<dbReference type="Gene3D" id="1.10.890.40">
    <property type="match status" value="1"/>
</dbReference>
<sequence>MQLYPSPRQEPLMRWMDVCGGRRMLAAMLLCVAMQKAWAVSDDAGVGRDWIVRGAELMQGIEGRQDGVAGGYQAQRQLASTRAMAYIEGVADAGSGARWCGVGQVRPHELVDRVYRYQRGLPAERLQHSAATLVIEALAQAFPCASTP</sequence>